<dbReference type="InterPro" id="IPR051222">
    <property type="entry name" value="PPR/CCM1_RNA-binding"/>
</dbReference>
<evidence type="ECO:0008006" key="4">
    <source>
        <dbReference type="Google" id="ProtNLM"/>
    </source>
</evidence>
<evidence type="ECO:0000256" key="1">
    <source>
        <dbReference type="ARBA" id="ARBA00022737"/>
    </source>
</evidence>
<dbReference type="Gene3D" id="1.25.40.10">
    <property type="entry name" value="Tetratricopeptide repeat domain"/>
    <property type="match status" value="2"/>
</dbReference>
<dbReference type="PANTHER" id="PTHR47942">
    <property type="entry name" value="TETRATRICOPEPTIDE REPEAT (TPR)-LIKE SUPERFAMILY PROTEIN-RELATED"/>
    <property type="match status" value="1"/>
</dbReference>
<dbReference type="AlphaFoldDB" id="A0A9P4QNM8"/>
<dbReference type="OrthoDB" id="185373at2759"/>
<dbReference type="PANTHER" id="PTHR47942:SF63">
    <property type="entry name" value="PENTATRICOPEPTIDE REPEAT-CONTAINING PROTEIN"/>
    <property type="match status" value="1"/>
</dbReference>
<comment type="caution">
    <text evidence="2">The sequence shown here is derived from an EMBL/GenBank/DDBJ whole genome shotgun (WGS) entry which is preliminary data.</text>
</comment>
<organism evidence="2 3">
    <name type="scientific">Polyplosphaeria fusca</name>
    <dbReference type="NCBI Taxonomy" id="682080"/>
    <lineage>
        <taxon>Eukaryota</taxon>
        <taxon>Fungi</taxon>
        <taxon>Dikarya</taxon>
        <taxon>Ascomycota</taxon>
        <taxon>Pezizomycotina</taxon>
        <taxon>Dothideomycetes</taxon>
        <taxon>Pleosporomycetidae</taxon>
        <taxon>Pleosporales</taxon>
        <taxon>Tetraplosphaeriaceae</taxon>
        <taxon>Polyplosphaeria</taxon>
    </lineage>
</organism>
<keyword evidence="1" id="KW-0677">Repeat</keyword>
<dbReference type="Proteomes" id="UP000799444">
    <property type="component" value="Unassembled WGS sequence"/>
</dbReference>
<evidence type="ECO:0000313" key="3">
    <source>
        <dbReference type="Proteomes" id="UP000799444"/>
    </source>
</evidence>
<reference evidence="2" key="1">
    <citation type="journal article" date="2020" name="Stud. Mycol.">
        <title>101 Dothideomycetes genomes: a test case for predicting lifestyles and emergence of pathogens.</title>
        <authorList>
            <person name="Haridas S."/>
            <person name="Albert R."/>
            <person name="Binder M."/>
            <person name="Bloem J."/>
            <person name="Labutti K."/>
            <person name="Salamov A."/>
            <person name="Andreopoulos B."/>
            <person name="Baker S."/>
            <person name="Barry K."/>
            <person name="Bills G."/>
            <person name="Bluhm B."/>
            <person name="Cannon C."/>
            <person name="Castanera R."/>
            <person name="Culley D."/>
            <person name="Daum C."/>
            <person name="Ezra D."/>
            <person name="Gonzalez J."/>
            <person name="Henrissat B."/>
            <person name="Kuo A."/>
            <person name="Liang C."/>
            <person name="Lipzen A."/>
            <person name="Lutzoni F."/>
            <person name="Magnuson J."/>
            <person name="Mondo S."/>
            <person name="Nolan M."/>
            <person name="Ohm R."/>
            <person name="Pangilinan J."/>
            <person name="Park H.-J."/>
            <person name="Ramirez L."/>
            <person name="Alfaro M."/>
            <person name="Sun H."/>
            <person name="Tritt A."/>
            <person name="Yoshinaga Y."/>
            <person name="Zwiers L.-H."/>
            <person name="Turgeon B."/>
            <person name="Goodwin S."/>
            <person name="Spatafora J."/>
            <person name="Crous P."/>
            <person name="Grigoriev I."/>
        </authorList>
    </citation>
    <scope>NUCLEOTIDE SEQUENCE</scope>
    <source>
        <strain evidence="2">CBS 125425</strain>
    </source>
</reference>
<gene>
    <name evidence="2" type="ORF">EJ04DRAFT_444386</name>
</gene>
<evidence type="ECO:0000313" key="2">
    <source>
        <dbReference type="EMBL" id="KAF2730772.1"/>
    </source>
</evidence>
<name>A0A9P4QNM8_9PLEO</name>
<accession>A0A9P4QNM8</accession>
<sequence length="808" mass="92234">MPSHLTRVVFRTMIANKPLLYRGCLLRPPRPRILPQHGLRAFSHSHRRPFLNFLKLRRKIKDPELPAGLDKLGELSQMQRMSARLPPPSEVATAFKLLFANKSLRVEEFHVRLAANALTYLQHNPRQDSHPWLSPTDLRQAMERLAEPADGGGKTHLDFATMLHDEQARTSRVGDSASSDAVPLQKDDLIPFIRALCLYGATTQARAMARKVFVGPVEPSAYDDNERQLTTVWRAILRGFVREDNIDELDRTFDMLRASSVPFDLLMQHTLVVHAARQNDLQRAKHWYSQPVFRIRKPTRRDTPLGGTHAALLRLCALNGDLSFGQDVVTNLLQKDPKKEAWDAVFLWSAAIGKGVDEVDRMMNVMVRRNDEARKADPAHRLIRPDTGTINDLVEFSMSKQDSYSAERYITLGSKRGILPNARTYTLQMHYRLSVNDIDGARAAYFGLQGEKLEDDQSIEGVNKLVRAMCASRQQSFDDVMAIVDDLHEQKVRLEPETVATLCLLHLQRGEMHDAIDIIQIHAHKFTPQQRALIRERLEQFIVEPQNTTRDVWDTYKILRNLFPETTRPARIKIMNAFFARKRPDMACHVFFHMRNNTHPSLEATKDVYVAAFTGFARNSDAQSLELAHNQLKLDMNVEPDTQIRNALMLAYAATGNNARALELWSEIAGSKEGPTYNSIAIAFRSCEGMPFGDQHAKPIWKRLKEMDIDIDKLIFTAYLGALARNQLDDEVIAMLETVEDEYGFAPDLDMLGNWFNATTNSDRQKNVEAWIKRHYPTVWVDLEGLGHTVTMDGFGYRLYNINRDLDP</sequence>
<keyword evidence="3" id="KW-1185">Reference proteome</keyword>
<proteinExistence type="predicted"/>
<protein>
    <recommendedName>
        <fullName evidence="4">Complex I intermediate-associated protein 84</fullName>
    </recommendedName>
</protein>
<dbReference type="EMBL" id="ML996210">
    <property type="protein sequence ID" value="KAF2730772.1"/>
    <property type="molecule type" value="Genomic_DNA"/>
</dbReference>
<dbReference type="InterPro" id="IPR011990">
    <property type="entry name" value="TPR-like_helical_dom_sf"/>
</dbReference>